<keyword evidence="4" id="KW-1185">Reference proteome</keyword>
<dbReference type="PROSITE" id="PS50158">
    <property type="entry name" value="ZF_CCHC"/>
    <property type="match status" value="1"/>
</dbReference>
<dbReference type="PANTHER" id="PTHR31286">
    <property type="entry name" value="GLYCINE-RICH CELL WALL STRUCTURAL PROTEIN 1.8-LIKE"/>
    <property type="match status" value="1"/>
</dbReference>
<proteinExistence type="predicted"/>
<evidence type="ECO:0000259" key="2">
    <source>
        <dbReference type="PROSITE" id="PS50158"/>
    </source>
</evidence>
<dbReference type="EMBL" id="JAIQCV010000003">
    <property type="protein sequence ID" value="KAH1113629.1"/>
    <property type="molecule type" value="Genomic_DNA"/>
</dbReference>
<protein>
    <recommendedName>
        <fullName evidence="2">CCHC-type domain-containing protein</fullName>
    </recommendedName>
</protein>
<comment type="caution">
    <text evidence="3">The sequence shown here is derived from an EMBL/GenBank/DDBJ whole genome shotgun (WGS) entry which is preliminary data.</text>
</comment>
<dbReference type="PANTHER" id="PTHR31286:SF167">
    <property type="entry name" value="OS09G0268800 PROTEIN"/>
    <property type="match status" value="1"/>
</dbReference>
<keyword evidence="1" id="KW-0479">Metal-binding</keyword>
<keyword evidence="1" id="KW-0863">Zinc-finger</keyword>
<feature type="domain" description="CCHC-type" evidence="2">
    <location>
        <begin position="127"/>
        <end position="140"/>
    </location>
</feature>
<evidence type="ECO:0000256" key="1">
    <source>
        <dbReference type="PROSITE-ProRule" id="PRU00047"/>
    </source>
</evidence>
<dbReference type="AlphaFoldDB" id="A0A9D3W5N7"/>
<dbReference type="GO" id="GO:0003676">
    <property type="term" value="F:nucleic acid binding"/>
    <property type="evidence" value="ECO:0007669"/>
    <property type="project" value="InterPro"/>
</dbReference>
<accession>A0A9D3W5N7</accession>
<organism evidence="3 4">
    <name type="scientific">Gossypium stocksii</name>
    <dbReference type="NCBI Taxonomy" id="47602"/>
    <lineage>
        <taxon>Eukaryota</taxon>
        <taxon>Viridiplantae</taxon>
        <taxon>Streptophyta</taxon>
        <taxon>Embryophyta</taxon>
        <taxon>Tracheophyta</taxon>
        <taxon>Spermatophyta</taxon>
        <taxon>Magnoliopsida</taxon>
        <taxon>eudicotyledons</taxon>
        <taxon>Gunneridae</taxon>
        <taxon>Pentapetalae</taxon>
        <taxon>rosids</taxon>
        <taxon>malvids</taxon>
        <taxon>Malvales</taxon>
        <taxon>Malvaceae</taxon>
        <taxon>Malvoideae</taxon>
        <taxon>Gossypium</taxon>
    </lineage>
</organism>
<dbReference type="Pfam" id="PF14392">
    <property type="entry name" value="zf-CCHC_4"/>
    <property type="match status" value="1"/>
</dbReference>
<sequence>MEESDGDDREGRDEISLLAEELIQLSVKGSMVVPSAKPSLICTIWTEKFYNPESFRAQMKKFDKKDLLHAIGVTFGGVIRYEISANTCRLRINLDVQKPLPQGIFVSIDNIKRSWVPFKYEKLPMFCFGCGRMGHGFQDCLQIPPAEKNKIREDPPYTLALKVESKLIGNECMKFNVLSKKVGA</sequence>
<dbReference type="GO" id="GO:0008270">
    <property type="term" value="F:zinc ion binding"/>
    <property type="evidence" value="ECO:0007669"/>
    <property type="project" value="UniProtKB-KW"/>
</dbReference>
<dbReference type="InterPro" id="IPR001878">
    <property type="entry name" value="Znf_CCHC"/>
</dbReference>
<dbReference type="OrthoDB" id="1165906at2759"/>
<dbReference type="Proteomes" id="UP000828251">
    <property type="component" value="Unassembled WGS sequence"/>
</dbReference>
<gene>
    <name evidence="3" type="ORF">J1N35_007007</name>
</gene>
<name>A0A9D3W5N7_9ROSI</name>
<reference evidence="3 4" key="1">
    <citation type="journal article" date="2021" name="Plant Biotechnol. J.">
        <title>Multi-omics assisted identification of the key and species-specific regulatory components of drought-tolerant mechanisms in Gossypium stocksii.</title>
        <authorList>
            <person name="Yu D."/>
            <person name="Ke L."/>
            <person name="Zhang D."/>
            <person name="Wu Y."/>
            <person name="Sun Y."/>
            <person name="Mei J."/>
            <person name="Sun J."/>
            <person name="Sun Y."/>
        </authorList>
    </citation>
    <scope>NUCLEOTIDE SEQUENCE [LARGE SCALE GENOMIC DNA]</scope>
    <source>
        <strain evidence="4">cv. E1</strain>
        <tissue evidence="3">Leaf</tissue>
    </source>
</reference>
<evidence type="ECO:0000313" key="4">
    <source>
        <dbReference type="Proteomes" id="UP000828251"/>
    </source>
</evidence>
<dbReference type="InterPro" id="IPR040256">
    <property type="entry name" value="At4g02000-like"/>
</dbReference>
<keyword evidence="1" id="KW-0862">Zinc</keyword>
<evidence type="ECO:0000313" key="3">
    <source>
        <dbReference type="EMBL" id="KAH1113629.1"/>
    </source>
</evidence>
<dbReference type="InterPro" id="IPR025836">
    <property type="entry name" value="Zn_knuckle_CX2CX4HX4C"/>
</dbReference>